<dbReference type="GO" id="GO:0006281">
    <property type="term" value="P:DNA repair"/>
    <property type="evidence" value="ECO:0007669"/>
    <property type="project" value="TreeGrafter"/>
</dbReference>
<dbReference type="EMBL" id="CP019124">
    <property type="protein sequence ID" value="APX90167.1"/>
    <property type="molecule type" value="Genomic_DNA"/>
</dbReference>
<dbReference type="PANTHER" id="PTHR43434:SF24">
    <property type="entry name" value="HYDROLASE-RELATED"/>
    <property type="match status" value="1"/>
</dbReference>
<dbReference type="Proteomes" id="UP000187266">
    <property type="component" value="Chromosome"/>
</dbReference>
<dbReference type="InterPro" id="IPR023198">
    <property type="entry name" value="PGP-like_dom2"/>
</dbReference>
<dbReference type="Gene3D" id="1.10.150.240">
    <property type="entry name" value="Putative phosphatase, domain 2"/>
    <property type="match status" value="1"/>
</dbReference>
<dbReference type="STRING" id="1267768.BV394_10885"/>
<dbReference type="AlphaFoldDB" id="A0A1U7DJI3"/>
<dbReference type="Pfam" id="PF13419">
    <property type="entry name" value="HAD_2"/>
    <property type="match status" value="1"/>
</dbReference>
<keyword evidence="1" id="KW-0378">Hydrolase</keyword>
<dbReference type="RefSeq" id="WP_076980185.1">
    <property type="nucleotide sequence ID" value="NZ_CP019124.1"/>
</dbReference>
<name>A0A1U7DJI3_9RHOB</name>
<sequence length="224" mass="24081">MSRLRLVIFDVDGTLIDSQTHIIGAMRRAFDSAGRICPDDERIRSIVGLSLPEAMAELDPDCDPHALAEAYRASFVAVREAGQEDVLSPLYPGARAALDLLSQDAACLLGVATGKSRRGLTRVFEAHSLGDYFITSQVADDHPSKPHPSMIEAALRETGAAPEDTVIVGDTSFDMDMGRAAGVRRIGVSWGYHPAERLRGAGAEHVLPGFGDLAAALDEIWSER</sequence>
<keyword evidence="2" id="KW-1185">Reference proteome</keyword>
<dbReference type="InterPro" id="IPR023214">
    <property type="entry name" value="HAD_sf"/>
</dbReference>
<gene>
    <name evidence="1" type="ORF">BV394_10885</name>
</gene>
<dbReference type="InterPro" id="IPR041492">
    <property type="entry name" value="HAD_2"/>
</dbReference>
<dbReference type="InterPro" id="IPR050155">
    <property type="entry name" value="HAD-like_hydrolase_sf"/>
</dbReference>
<dbReference type="NCBIfam" id="TIGR01549">
    <property type="entry name" value="HAD-SF-IA-v1"/>
    <property type="match status" value="1"/>
</dbReference>
<proteinExistence type="predicted"/>
<organism evidence="1 2">
    <name type="scientific">Brevirhabdus pacifica</name>
    <dbReference type="NCBI Taxonomy" id="1267768"/>
    <lineage>
        <taxon>Bacteria</taxon>
        <taxon>Pseudomonadati</taxon>
        <taxon>Pseudomonadota</taxon>
        <taxon>Alphaproteobacteria</taxon>
        <taxon>Rhodobacterales</taxon>
        <taxon>Paracoccaceae</taxon>
        <taxon>Brevirhabdus</taxon>
    </lineage>
</organism>
<dbReference type="InterPro" id="IPR006439">
    <property type="entry name" value="HAD-SF_hydro_IA"/>
</dbReference>
<dbReference type="GO" id="GO:0008967">
    <property type="term" value="F:phosphoglycolate phosphatase activity"/>
    <property type="evidence" value="ECO:0007669"/>
    <property type="project" value="TreeGrafter"/>
</dbReference>
<dbReference type="Gene3D" id="3.40.50.1000">
    <property type="entry name" value="HAD superfamily/HAD-like"/>
    <property type="match status" value="1"/>
</dbReference>
<protein>
    <submittedName>
        <fullName evidence="1">HAD family hydrolase</fullName>
    </submittedName>
</protein>
<dbReference type="SUPFAM" id="SSF56784">
    <property type="entry name" value="HAD-like"/>
    <property type="match status" value="1"/>
</dbReference>
<dbReference type="SFLD" id="SFLDS00003">
    <property type="entry name" value="Haloacid_Dehalogenase"/>
    <property type="match status" value="1"/>
</dbReference>
<evidence type="ECO:0000313" key="2">
    <source>
        <dbReference type="Proteomes" id="UP000187266"/>
    </source>
</evidence>
<dbReference type="SFLD" id="SFLDG01135">
    <property type="entry name" value="C1.5.6:_HAD__Beta-PGM__Phospha"/>
    <property type="match status" value="1"/>
</dbReference>
<evidence type="ECO:0000313" key="1">
    <source>
        <dbReference type="EMBL" id="APX90167.1"/>
    </source>
</evidence>
<accession>A0A2M9D4Z2</accession>
<dbReference type="SFLD" id="SFLDG01129">
    <property type="entry name" value="C1.5:_HAD__Beta-PGM__Phosphata"/>
    <property type="match status" value="1"/>
</dbReference>
<dbReference type="InterPro" id="IPR036412">
    <property type="entry name" value="HAD-like_sf"/>
</dbReference>
<dbReference type="GO" id="GO:0005829">
    <property type="term" value="C:cytosol"/>
    <property type="evidence" value="ECO:0007669"/>
    <property type="project" value="TreeGrafter"/>
</dbReference>
<dbReference type="OrthoDB" id="9793014at2"/>
<reference evidence="1 2" key="1">
    <citation type="submission" date="2017-01" db="EMBL/GenBank/DDBJ databases">
        <title>Genomic analysis of Xuhuaishuia manganoxidans DY6-4.</title>
        <authorList>
            <person name="Wang X."/>
        </authorList>
    </citation>
    <scope>NUCLEOTIDE SEQUENCE [LARGE SCALE GENOMIC DNA]</scope>
    <source>
        <strain evidence="1 2">DY6-4</strain>
    </source>
</reference>
<accession>A0A1U7DJI3</accession>
<dbReference type="PANTHER" id="PTHR43434">
    <property type="entry name" value="PHOSPHOGLYCOLATE PHOSPHATASE"/>
    <property type="match status" value="1"/>
</dbReference>